<organism evidence="2 3">
    <name type="scientific">Sorangium cellulosum</name>
    <name type="common">Polyangium cellulosum</name>
    <dbReference type="NCBI Taxonomy" id="56"/>
    <lineage>
        <taxon>Bacteria</taxon>
        <taxon>Pseudomonadati</taxon>
        <taxon>Myxococcota</taxon>
        <taxon>Polyangia</taxon>
        <taxon>Polyangiales</taxon>
        <taxon>Polyangiaceae</taxon>
        <taxon>Sorangium</taxon>
    </lineage>
</organism>
<evidence type="ECO:0000256" key="1">
    <source>
        <dbReference type="SAM" id="MobiDB-lite"/>
    </source>
</evidence>
<feature type="compositionally biased region" description="Low complexity" evidence="1">
    <location>
        <begin position="17"/>
        <end position="28"/>
    </location>
</feature>
<reference evidence="2 3" key="1">
    <citation type="submission" date="2014-02" db="EMBL/GenBank/DDBJ databases">
        <title>The small core and large imbalanced accessory genome model reveals a collaborative survival strategy of Sorangium cellulosum strains in nature.</title>
        <authorList>
            <person name="Han K."/>
            <person name="Peng R."/>
            <person name="Blom J."/>
            <person name="Li Y.-Z."/>
        </authorList>
    </citation>
    <scope>NUCLEOTIDE SEQUENCE [LARGE SCALE GENOMIC DNA]</scope>
    <source>
        <strain evidence="2 3">So0011-07</strain>
    </source>
</reference>
<dbReference type="EMBL" id="JEMB01001188">
    <property type="protein sequence ID" value="KYF89776.1"/>
    <property type="molecule type" value="Genomic_DNA"/>
</dbReference>
<sequence>MENAKRTTHAAEPADVTATLSTTALTSTEEIHSSPPWSSVRHGKEQDSAVSDAGEPIER</sequence>
<evidence type="ECO:0000313" key="3">
    <source>
        <dbReference type="Proteomes" id="UP000075635"/>
    </source>
</evidence>
<comment type="caution">
    <text evidence="2">The sequence shown here is derived from an EMBL/GenBank/DDBJ whole genome shotgun (WGS) entry which is preliminary data.</text>
</comment>
<dbReference type="Proteomes" id="UP000075635">
    <property type="component" value="Unassembled WGS sequence"/>
</dbReference>
<dbReference type="AlphaFoldDB" id="A0A150SBJ7"/>
<evidence type="ECO:0000313" key="2">
    <source>
        <dbReference type="EMBL" id="KYF89776.1"/>
    </source>
</evidence>
<accession>A0A150SBJ7</accession>
<proteinExistence type="predicted"/>
<name>A0A150SBJ7_SORCE</name>
<gene>
    <name evidence="2" type="ORF">BE17_45100</name>
</gene>
<protein>
    <submittedName>
        <fullName evidence="2">Uncharacterized protein</fullName>
    </submittedName>
</protein>
<feature type="region of interest" description="Disordered" evidence="1">
    <location>
        <begin position="1"/>
        <end position="59"/>
    </location>
</feature>